<evidence type="ECO:0000313" key="2">
    <source>
        <dbReference type="Proteomes" id="UP001168575"/>
    </source>
</evidence>
<dbReference type="AlphaFoldDB" id="A0AA43RHW0"/>
<name>A0AA43RHW0_9ACTN</name>
<dbReference type="EMBL" id="JAUMVS010000094">
    <property type="protein sequence ID" value="MDO4842109.1"/>
    <property type="molecule type" value="Genomic_DNA"/>
</dbReference>
<keyword evidence="2" id="KW-1185">Reference proteome</keyword>
<comment type="caution">
    <text evidence="1">The sequence shown here is derived from an EMBL/GenBank/DDBJ whole genome shotgun (WGS) entry which is preliminary data.</text>
</comment>
<reference evidence="1" key="1">
    <citation type="submission" date="2023-07" db="EMBL/GenBank/DDBJ databases">
        <title>Between Cages and Wild: Unraveling the Impact of Captivity on Animal Microbiomes and Antimicrobial Resistance.</title>
        <authorList>
            <person name="Schmartz G.P."/>
            <person name="Rehner J."/>
            <person name="Schuff M.J."/>
            <person name="Becker S.L."/>
            <person name="Kravczyk M."/>
            <person name="Gurevich A."/>
            <person name="Francke R."/>
            <person name="Mueller R."/>
            <person name="Keller V."/>
            <person name="Keller A."/>
        </authorList>
    </citation>
    <scope>NUCLEOTIDE SEQUENCE</scope>
    <source>
        <strain evidence="1">S12M_St_49</strain>
    </source>
</reference>
<proteinExistence type="predicted"/>
<accession>A0AA43RHW0</accession>
<evidence type="ECO:0000313" key="1">
    <source>
        <dbReference type="EMBL" id="MDO4842109.1"/>
    </source>
</evidence>
<organism evidence="1 2">
    <name type="scientific">Phoenicibacter congonensis</name>
    <dbReference type="NCBI Taxonomy" id="1944646"/>
    <lineage>
        <taxon>Bacteria</taxon>
        <taxon>Bacillati</taxon>
        <taxon>Actinomycetota</taxon>
        <taxon>Coriobacteriia</taxon>
        <taxon>Eggerthellales</taxon>
        <taxon>Eggerthellaceae</taxon>
        <taxon>Phoenicibacter</taxon>
    </lineage>
</organism>
<dbReference type="Proteomes" id="UP001168575">
    <property type="component" value="Unassembled WGS sequence"/>
</dbReference>
<protein>
    <submittedName>
        <fullName evidence="1">Uncharacterized protein</fullName>
    </submittedName>
</protein>
<gene>
    <name evidence="1" type="ORF">Q3982_05475</name>
</gene>
<sequence length="330" mass="35683">MSEYVPINYAAMDISIGQRTSAYSKVVLVNADGKEFSSGTDDGMTLTIDMPWASQEMADSLLPKFAGRWYQSYTAQDSFVSPDADLGEAVKIAGVKGSILSRRTEFGRQMSSTISAPGEEELDHEYEYITKVDREAQRQRSVFGNALAKVAKDANDKILENYNDLVAALNGDDGAPEDLKAGIANYVRYDLENNEGFAATKLFAQIGEKAKAEITAYVIKDKDGHAKSFLELMADVIKLQGDVEILGNFTVEGGSIKLINGKGMWIPDSTISVGGGSRLSPSTITYLTSVYHYTTGLSVGGDGITMEQKVFKPSEITSTDGKEHTVLGCA</sequence>